<proteinExistence type="predicted"/>
<evidence type="ECO:0000313" key="3">
    <source>
        <dbReference type="Proteomes" id="UP000257030"/>
    </source>
</evidence>
<gene>
    <name evidence="2" type="ORF">DRF60_11880</name>
</gene>
<organism evidence="2 3">
    <name type="scientific">Chryseobacterium elymi</name>
    <dbReference type="NCBI Taxonomy" id="395936"/>
    <lineage>
        <taxon>Bacteria</taxon>
        <taxon>Pseudomonadati</taxon>
        <taxon>Bacteroidota</taxon>
        <taxon>Flavobacteriia</taxon>
        <taxon>Flavobacteriales</taxon>
        <taxon>Weeksellaceae</taxon>
        <taxon>Chryseobacterium group</taxon>
        <taxon>Chryseobacterium</taxon>
    </lineage>
</organism>
<dbReference type="OrthoDB" id="9858195at2"/>
<dbReference type="Proteomes" id="UP000257030">
    <property type="component" value="Unassembled WGS sequence"/>
</dbReference>
<evidence type="ECO:0000313" key="2">
    <source>
        <dbReference type="EMBL" id="REC77113.1"/>
    </source>
</evidence>
<sequence length="174" mass="20727">MNFIEKIKIKEQKPKVIFGRYFLPFSLNECFLLFTFLLFFSFVLIAFIKSDFSIVGMFSFLIYLFILVKIIYQRFFKEIKTNLLLKDNNTIIEDIASKQKVVYESKETLGLYIFEIPYKKDTEYIIIMCENNKIFINNFYGRKLYNSNSKSINSIKKLILLKAEALSKQRISTF</sequence>
<feature type="transmembrane region" description="Helical" evidence="1">
    <location>
        <begin position="21"/>
        <end position="48"/>
    </location>
</feature>
<evidence type="ECO:0000256" key="1">
    <source>
        <dbReference type="SAM" id="Phobius"/>
    </source>
</evidence>
<protein>
    <submittedName>
        <fullName evidence="2">Uncharacterized protein</fullName>
    </submittedName>
</protein>
<comment type="caution">
    <text evidence="2">The sequence shown here is derived from an EMBL/GenBank/DDBJ whole genome shotgun (WGS) entry which is preliminary data.</text>
</comment>
<feature type="transmembrane region" description="Helical" evidence="1">
    <location>
        <begin position="54"/>
        <end position="72"/>
    </location>
</feature>
<keyword evidence="1" id="KW-0472">Membrane</keyword>
<dbReference type="EMBL" id="QNUH01000009">
    <property type="protein sequence ID" value="REC77113.1"/>
    <property type="molecule type" value="Genomic_DNA"/>
</dbReference>
<accession>A0A3D9DGL3</accession>
<keyword evidence="1" id="KW-0812">Transmembrane</keyword>
<dbReference type="RefSeq" id="WP_116012279.1">
    <property type="nucleotide sequence ID" value="NZ_QNUH01000009.1"/>
</dbReference>
<name>A0A3D9DGL3_9FLAO</name>
<dbReference type="AlphaFoldDB" id="A0A3D9DGL3"/>
<keyword evidence="1" id="KW-1133">Transmembrane helix</keyword>
<keyword evidence="3" id="KW-1185">Reference proteome</keyword>
<reference evidence="2 3" key="1">
    <citation type="journal article" date="2010" name="Syst. Appl. Microbiol.">
        <title>Four new species of Chryseobacterium from the rhizosphere of coastal sand dune plants, Chryseobacterium elymi sp. nov., Chryseobacterium hagamense sp. nov., Chryseobacterium lathyri sp. nov. and Chryseobacterium rhizosphaerae sp. nov.</title>
        <authorList>
            <person name="Cho S.H."/>
            <person name="Lee K.S."/>
            <person name="Shin D.S."/>
            <person name="Han J.H."/>
            <person name="Park K.S."/>
            <person name="Lee C.H."/>
            <person name="Park K.H."/>
            <person name="Kim S.B."/>
        </authorList>
    </citation>
    <scope>NUCLEOTIDE SEQUENCE [LARGE SCALE GENOMIC DNA]</scope>
    <source>
        <strain evidence="2 3">KCTC 22547</strain>
    </source>
</reference>